<proteinExistence type="predicted"/>
<feature type="active site" description="Proton acceptor" evidence="4">
    <location>
        <position position="186"/>
    </location>
</feature>
<dbReference type="InterPro" id="IPR016035">
    <property type="entry name" value="Acyl_Trfase/lysoPLipase"/>
</dbReference>
<dbReference type="CDD" id="cd07209">
    <property type="entry name" value="Pat_hypo_Ecoli_Z1214_like"/>
    <property type="match status" value="1"/>
</dbReference>
<reference evidence="6 7" key="1">
    <citation type="journal article" date="2018" name="Nat. Biotechnol.">
        <title>A standardized bacterial taxonomy based on genome phylogeny substantially revises the tree of life.</title>
        <authorList>
            <person name="Parks D.H."/>
            <person name="Chuvochina M."/>
            <person name="Waite D.W."/>
            <person name="Rinke C."/>
            <person name="Skarshewski A."/>
            <person name="Chaumeil P.A."/>
            <person name="Hugenholtz P."/>
        </authorList>
    </citation>
    <scope>NUCLEOTIDE SEQUENCE [LARGE SCALE GENOMIC DNA]</scope>
    <source>
        <strain evidence="6">UBA11728</strain>
    </source>
</reference>
<evidence type="ECO:0000256" key="3">
    <source>
        <dbReference type="ARBA" id="ARBA00023098"/>
    </source>
</evidence>
<evidence type="ECO:0000313" key="7">
    <source>
        <dbReference type="Proteomes" id="UP000262969"/>
    </source>
</evidence>
<protein>
    <submittedName>
        <fullName evidence="6">Patatin</fullName>
    </submittedName>
</protein>
<dbReference type="AlphaFoldDB" id="A0A3D2X652"/>
<dbReference type="InterPro" id="IPR050301">
    <property type="entry name" value="NTE"/>
</dbReference>
<dbReference type="Pfam" id="PF01734">
    <property type="entry name" value="Patatin"/>
    <property type="match status" value="1"/>
</dbReference>
<sequence>MEGFDFSKEYGIVLEGGGAKGAYQIGVWKAMKELGIKIKGISGVSVGALNGALICMGDIDKAIKLWESITYDRVMEVDNQQMEHLMKRELKQLKLVDLTKTGIRVLASRGFNVTPLRSMIDEVVDEDGIRNSNIEFYLGTFCLSDMKQLEICAAEAEPEKLKDYLLASAYFPAFKNEKLHGLSYVDGGVTNNVPIDTLIKNGYKDIIVVRIYGVGVERRVKIPGDVLVTTVAPRVDLGSILEFDGKKSMRNITIGYYDAMRVFKSLKGKIYYVDAKLNERECLELFLECHPSVIMAYHEYYKLDYSKESLYTRGMLETILPLVGDELKLAKDWSYFDLYLALLELCAKYMHVQKYYIYTEEELTEKIKIKYEL</sequence>
<keyword evidence="2 4" id="KW-0442">Lipid degradation</keyword>
<feature type="active site" description="Nucleophile" evidence="4">
    <location>
        <position position="45"/>
    </location>
</feature>
<dbReference type="PROSITE" id="PS51635">
    <property type="entry name" value="PNPLA"/>
    <property type="match status" value="1"/>
</dbReference>
<dbReference type="GO" id="GO:0016787">
    <property type="term" value="F:hydrolase activity"/>
    <property type="evidence" value="ECO:0007669"/>
    <property type="project" value="UniProtKB-UniRule"/>
</dbReference>
<keyword evidence="3 4" id="KW-0443">Lipid metabolism</keyword>
<dbReference type="Proteomes" id="UP000262969">
    <property type="component" value="Unassembled WGS sequence"/>
</dbReference>
<dbReference type="EMBL" id="DPVV01000244">
    <property type="protein sequence ID" value="HCL02197.1"/>
    <property type="molecule type" value="Genomic_DNA"/>
</dbReference>
<dbReference type="SUPFAM" id="SSF52151">
    <property type="entry name" value="FabD/lysophospholipase-like"/>
    <property type="match status" value="1"/>
</dbReference>
<dbReference type="InterPro" id="IPR002641">
    <property type="entry name" value="PNPLA_dom"/>
</dbReference>
<keyword evidence="1 4" id="KW-0378">Hydrolase</keyword>
<dbReference type="Gene3D" id="3.40.1090.10">
    <property type="entry name" value="Cytosolic phospholipase A2 catalytic domain"/>
    <property type="match status" value="2"/>
</dbReference>
<gene>
    <name evidence="6" type="ORF">DHW61_07210</name>
</gene>
<organism evidence="6 7">
    <name type="scientific">Lachnoclostridium phytofermentans</name>
    <dbReference type="NCBI Taxonomy" id="66219"/>
    <lineage>
        <taxon>Bacteria</taxon>
        <taxon>Bacillati</taxon>
        <taxon>Bacillota</taxon>
        <taxon>Clostridia</taxon>
        <taxon>Lachnospirales</taxon>
        <taxon>Lachnospiraceae</taxon>
    </lineage>
</organism>
<dbReference type="PANTHER" id="PTHR14226:SF57">
    <property type="entry name" value="BLR7027 PROTEIN"/>
    <property type="match status" value="1"/>
</dbReference>
<feature type="short sequence motif" description="DGA/G" evidence="4">
    <location>
        <begin position="186"/>
        <end position="188"/>
    </location>
</feature>
<feature type="non-terminal residue" evidence="6">
    <location>
        <position position="373"/>
    </location>
</feature>
<name>A0A3D2X652_9FIRM</name>
<comment type="caution">
    <text evidence="6">The sequence shown here is derived from an EMBL/GenBank/DDBJ whole genome shotgun (WGS) entry which is preliminary data.</text>
</comment>
<dbReference type="GO" id="GO:0016042">
    <property type="term" value="P:lipid catabolic process"/>
    <property type="evidence" value="ECO:0007669"/>
    <property type="project" value="UniProtKB-UniRule"/>
</dbReference>
<evidence type="ECO:0000256" key="4">
    <source>
        <dbReference type="PROSITE-ProRule" id="PRU01161"/>
    </source>
</evidence>
<evidence type="ECO:0000256" key="1">
    <source>
        <dbReference type="ARBA" id="ARBA00022801"/>
    </source>
</evidence>
<accession>A0A3D2X652</accession>
<feature type="short sequence motif" description="GXGXXG" evidence="4">
    <location>
        <begin position="16"/>
        <end position="21"/>
    </location>
</feature>
<feature type="short sequence motif" description="GXSXG" evidence="4">
    <location>
        <begin position="43"/>
        <end position="47"/>
    </location>
</feature>
<dbReference type="PANTHER" id="PTHR14226">
    <property type="entry name" value="NEUROPATHY TARGET ESTERASE/SWISS CHEESE D.MELANOGASTER"/>
    <property type="match status" value="1"/>
</dbReference>
<evidence type="ECO:0000256" key="2">
    <source>
        <dbReference type="ARBA" id="ARBA00022963"/>
    </source>
</evidence>
<evidence type="ECO:0000313" key="6">
    <source>
        <dbReference type="EMBL" id="HCL02197.1"/>
    </source>
</evidence>
<feature type="domain" description="PNPLA" evidence="5">
    <location>
        <begin position="12"/>
        <end position="199"/>
    </location>
</feature>
<evidence type="ECO:0000259" key="5">
    <source>
        <dbReference type="PROSITE" id="PS51635"/>
    </source>
</evidence>